<gene>
    <name evidence="2" type="ORF">UFOPK1358_01366</name>
</gene>
<keyword evidence="1" id="KW-0812">Transmembrane</keyword>
<evidence type="ECO:0000256" key="1">
    <source>
        <dbReference type="SAM" id="Phobius"/>
    </source>
</evidence>
<evidence type="ECO:0000313" key="2">
    <source>
        <dbReference type="EMBL" id="CAB4546889.1"/>
    </source>
</evidence>
<feature type="transmembrane region" description="Helical" evidence="1">
    <location>
        <begin position="53"/>
        <end position="72"/>
    </location>
</feature>
<dbReference type="EMBL" id="CAEZSF010000144">
    <property type="protein sequence ID" value="CAB4546889.1"/>
    <property type="molecule type" value="Genomic_DNA"/>
</dbReference>
<protein>
    <submittedName>
        <fullName evidence="2">Unannotated protein</fullName>
    </submittedName>
</protein>
<name>A0A6J6C8G6_9ZZZZ</name>
<sequence>MTERCPTCSLHFERVEGHWIGAIGVNTVVITAAMLLVLMTVTFVLFPDPIPQVMIAVELAIAGIGPLLFFPASRTLWSAIDLLMRPLNFGEVDPRFVLVDPDRDRRPKSP</sequence>
<keyword evidence="1" id="KW-0472">Membrane</keyword>
<keyword evidence="1" id="KW-1133">Transmembrane helix</keyword>
<feature type="transmembrane region" description="Helical" evidence="1">
    <location>
        <begin position="19"/>
        <end position="46"/>
    </location>
</feature>
<reference evidence="2" key="1">
    <citation type="submission" date="2020-05" db="EMBL/GenBank/DDBJ databases">
        <authorList>
            <person name="Chiriac C."/>
            <person name="Salcher M."/>
            <person name="Ghai R."/>
            <person name="Kavagutti S V."/>
        </authorList>
    </citation>
    <scope>NUCLEOTIDE SEQUENCE</scope>
</reference>
<dbReference type="AlphaFoldDB" id="A0A6J6C8G6"/>
<proteinExistence type="predicted"/>
<accession>A0A6J6C8G6</accession>
<organism evidence="2">
    <name type="scientific">freshwater metagenome</name>
    <dbReference type="NCBI Taxonomy" id="449393"/>
    <lineage>
        <taxon>unclassified sequences</taxon>
        <taxon>metagenomes</taxon>
        <taxon>ecological metagenomes</taxon>
    </lineage>
</organism>